<accession>A0AC34FYF6</accession>
<dbReference type="Proteomes" id="UP000887579">
    <property type="component" value="Unplaced"/>
</dbReference>
<dbReference type="WBParaSite" id="ES5_v2.g22261.t1">
    <property type="protein sequence ID" value="ES5_v2.g22261.t1"/>
    <property type="gene ID" value="ES5_v2.g22261"/>
</dbReference>
<proteinExistence type="predicted"/>
<protein>
    <submittedName>
        <fullName evidence="2">RRM domain-containing protein</fullName>
    </submittedName>
</protein>
<organism evidence="1 2">
    <name type="scientific">Panagrolaimus sp. ES5</name>
    <dbReference type="NCBI Taxonomy" id="591445"/>
    <lineage>
        <taxon>Eukaryota</taxon>
        <taxon>Metazoa</taxon>
        <taxon>Ecdysozoa</taxon>
        <taxon>Nematoda</taxon>
        <taxon>Chromadorea</taxon>
        <taxon>Rhabditida</taxon>
        <taxon>Tylenchina</taxon>
        <taxon>Panagrolaimomorpha</taxon>
        <taxon>Panagrolaimoidea</taxon>
        <taxon>Panagrolaimidae</taxon>
        <taxon>Panagrolaimus</taxon>
    </lineage>
</organism>
<evidence type="ECO:0000313" key="2">
    <source>
        <dbReference type="WBParaSite" id="ES5_v2.g22261.t1"/>
    </source>
</evidence>
<reference evidence="2" key="1">
    <citation type="submission" date="2022-11" db="UniProtKB">
        <authorList>
            <consortium name="WormBaseParasite"/>
        </authorList>
    </citation>
    <scope>IDENTIFICATION</scope>
</reference>
<sequence length="312" mass="32865">MSAKPKLLTILASIQFESALYGGGGGGGVVSATNNNNNNSVGNNHQELYSQSTSSSISPSSSILLDRKPFKILQPPEKRARIDTPSSTSSSIPSPTNNNNNCISSGNIGGMSVQTNGGNNDNDIFTNGHTENSSKITSANSIESLDNCSTVSSGDPSNQVRTLFVSGLPMDTKPRELYLLFRAYSGYESSLLKVTNKNGKPSAPVGFVTFTTHQDANEARRKLQGVRFDPELSQTIRLELAKSNTKVSKPKQPSPPAFTPGGGGVITPNNNSGGAGFLPLHSHSAHEQAGLLAAAAASNNMFEQIQALNDQQ</sequence>
<evidence type="ECO:0000313" key="1">
    <source>
        <dbReference type="Proteomes" id="UP000887579"/>
    </source>
</evidence>
<name>A0AC34FYF6_9BILA</name>